<accession>A0A7I4XXN1</accession>
<dbReference type="Gene3D" id="1.10.10.1940">
    <property type="match status" value="1"/>
</dbReference>
<reference evidence="3" key="1">
    <citation type="submission" date="2020-12" db="UniProtKB">
        <authorList>
            <consortium name="WormBaseParasite"/>
        </authorList>
    </citation>
    <scope>IDENTIFICATION</scope>
    <source>
        <strain evidence="3">MHco3</strain>
    </source>
</reference>
<proteinExistence type="predicted"/>
<evidence type="ECO:0000313" key="3">
    <source>
        <dbReference type="WBParaSite" id="HCON_00017780-00001"/>
    </source>
</evidence>
<evidence type="ECO:0000313" key="2">
    <source>
        <dbReference type="Proteomes" id="UP000025227"/>
    </source>
</evidence>
<keyword evidence="1" id="KW-0732">Signal</keyword>
<dbReference type="Proteomes" id="UP000025227">
    <property type="component" value="Unplaced"/>
</dbReference>
<sequence length="119" mass="13570">SIHSSSFNMLFYLACALFLLNCALTTLAREDPNRLCEDHLDEGFCRLLVKRKQCNLGTYADFAERNCWKTCGNCTPVTPKPKETCFNKADSKTCYDLYERGQCEVAKDICAKTCYYCDS</sequence>
<feature type="chain" id="PRO_5029524509" evidence="1">
    <location>
        <begin position="29"/>
        <end position="119"/>
    </location>
</feature>
<dbReference type="AlphaFoldDB" id="A0A7I4XXN1"/>
<name>A0A7I4XXN1_HAECO</name>
<keyword evidence="2" id="KW-1185">Reference proteome</keyword>
<dbReference type="WBParaSite" id="HCON_00017780-00001">
    <property type="protein sequence ID" value="HCON_00017780-00001"/>
    <property type="gene ID" value="HCON_00017780"/>
</dbReference>
<protein>
    <submittedName>
        <fullName evidence="3">ShKT domain-containing protein</fullName>
    </submittedName>
</protein>
<feature type="signal peptide" evidence="1">
    <location>
        <begin position="1"/>
        <end position="28"/>
    </location>
</feature>
<evidence type="ECO:0000256" key="1">
    <source>
        <dbReference type="SAM" id="SignalP"/>
    </source>
</evidence>
<organism evidence="2 3">
    <name type="scientific">Haemonchus contortus</name>
    <name type="common">Barber pole worm</name>
    <dbReference type="NCBI Taxonomy" id="6289"/>
    <lineage>
        <taxon>Eukaryota</taxon>
        <taxon>Metazoa</taxon>
        <taxon>Ecdysozoa</taxon>
        <taxon>Nematoda</taxon>
        <taxon>Chromadorea</taxon>
        <taxon>Rhabditida</taxon>
        <taxon>Rhabditina</taxon>
        <taxon>Rhabditomorpha</taxon>
        <taxon>Strongyloidea</taxon>
        <taxon>Trichostrongylidae</taxon>
        <taxon>Haemonchus</taxon>
    </lineage>
</organism>